<gene>
    <name evidence="1" type="ORF">M9Y10_045500</name>
</gene>
<proteinExistence type="predicted"/>
<evidence type="ECO:0000313" key="1">
    <source>
        <dbReference type="EMBL" id="KAK8882857.1"/>
    </source>
</evidence>
<dbReference type="InterPro" id="IPR008979">
    <property type="entry name" value="Galactose-bd-like_sf"/>
</dbReference>
<accession>A0ABR2JX87</accession>
<dbReference type="SUPFAM" id="SSF49785">
    <property type="entry name" value="Galactose-binding domain-like"/>
    <property type="match status" value="1"/>
</dbReference>
<keyword evidence="2" id="KW-1185">Reference proteome</keyword>
<organism evidence="1 2">
    <name type="scientific">Tritrichomonas musculus</name>
    <dbReference type="NCBI Taxonomy" id="1915356"/>
    <lineage>
        <taxon>Eukaryota</taxon>
        <taxon>Metamonada</taxon>
        <taxon>Parabasalia</taxon>
        <taxon>Tritrichomonadida</taxon>
        <taxon>Tritrichomonadidae</taxon>
        <taxon>Tritrichomonas</taxon>
    </lineage>
</organism>
<evidence type="ECO:0008006" key="3">
    <source>
        <dbReference type="Google" id="ProtNLM"/>
    </source>
</evidence>
<dbReference type="Proteomes" id="UP001470230">
    <property type="component" value="Unassembled WGS sequence"/>
</dbReference>
<name>A0ABR2JX87_9EUKA</name>
<protein>
    <recommendedName>
        <fullName evidence="3">F5/8 type C domain-containing protein</fullName>
    </recommendedName>
</protein>
<dbReference type="EMBL" id="JAPFFF010000009">
    <property type="protein sequence ID" value="KAK8882857.1"/>
    <property type="molecule type" value="Genomic_DNA"/>
</dbReference>
<sequence length="96" mass="11354">MFVQLSSYSIRSCNSNNNGAHLKNWVIEVLNDGKEWIEVDRNENSSVLRGPNQSVNFNVVQHMNDFFRFIRLRQTGNSWCYMGKNNYLTLCHIEFY</sequence>
<reference evidence="1 2" key="1">
    <citation type="submission" date="2024-04" db="EMBL/GenBank/DDBJ databases">
        <title>Tritrichomonas musculus Genome.</title>
        <authorList>
            <person name="Alves-Ferreira E."/>
            <person name="Grigg M."/>
            <person name="Lorenzi H."/>
            <person name="Galac M."/>
        </authorList>
    </citation>
    <scope>NUCLEOTIDE SEQUENCE [LARGE SCALE GENOMIC DNA]</scope>
    <source>
        <strain evidence="1 2">EAF2021</strain>
    </source>
</reference>
<dbReference type="Gene3D" id="2.60.120.260">
    <property type="entry name" value="Galactose-binding domain-like"/>
    <property type="match status" value="1"/>
</dbReference>
<comment type="caution">
    <text evidence="1">The sequence shown here is derived from an EMBL/GenBank/DDBJ whole genome shotgun (WGS) entry which is preliminary data.</text>
</comment>
<evidence type="ECO:0000313" key="2">
    <source>
        <dbReference type="Proteomes" id="UP001470230"/>
    </source>
</evidence>